<name>A0A059E3Q7_9PROT</name>
<reference evidence="4 5" key="1">
    <citation type="journal article" date="2014" name="Antonie Van Leeuwenhoek">
        <title>Hyphomonas beringensis sp. nov. and Hyphomonas chukchiensis sp. nov., isolated from surface seawater of the Bering Sea and Chukchi Sea.</title>
        <authorList>
            <person name="Li C."/>
            <person name="Lai Q."/>
            <person name="Li G."/>
            <person name="Dong C."/>
            <person name="Wang J."/>
            <person name="Liao Y."/>
            <person name="Shao Z."/>
        </authorList>
    </citation>
    <scope>NUCLEOTIDE SEQUENCE [LARGE SCALE GENOMIC DNA]</scope>
    <source>
        <strain evidence="4 5">22II1-22F38</strain>
    </source>
</reference>
<dbReference type="InterPro" id="IPR036271">
    <property type="entry name" value="Tet_transcr_reg_TetR-rel_C_sf"/>
</dbReference>
<dbReference type="PROSITE" id="PS50977">
    <property type="entry name" value="HTH_TETR_2"/>
    <property type="match status" value="1"/>
</dbReference>
<dbReference type="EMBL" id="AWFH01000010">
    <property type="protein sequence ID" value="KCZ62268.1"/>
    <property type="molecule type" value="Genomic_DNA"/>
</dbReference>
<dbReference type="PRINTS" id="PR00455">
    <property type="entry name" value="HTHTETR"/>
</dbReference>
<protein>
    <recommendedName>
        <fullName evidence="3">HTH tetR-type domain-containing protein</fullName>
    </recommendedName>
</protein>
<dbReference type="SUPFAM" id="SSF46689">
    <property type="entry name" value="Homeodomain-like"/>
    <property type="match status" value="1"/>
</dbReference>
<dbReference type="PANTHER" id="PTHR30328:SF54">
    <property type="entry name" value="HTH-TYPE TRANSCRIPTIONAL REPRESSOR SCO4008"/>
    <property type="match status" value="1"/>
</dbReference>
<dbReference type="InterPro" id="IPR009057">
    <property type="entry name" value="Homeodomain-like_sf"/>
</dbReference>
<dbReference type="OrthoDB" id="2356263at2"/>
<evidence type="ECO:0000313" key="4">
    <source>
        <dbReference type="EMBL" id="KCZ62268.1"/>
    </source>
</evidence>
<dbReference type="STRING" id="1280948.HY36_15985"/>
<evidence type="ECO:0000259" key="3">
    <source>
        <dbReference type="PROSITE" id="PS50977"/>
    </source>
</evidence>
<proteinExistence type="predicted"/>
<keyword evidence="5" id="KW-1185">Reference proteome</keyword>
<dbReference type="Gene3D" id="1.10.357.10">
    <property type="entry name" value="Tetracycline Repressor, domain 2"/>
    <property type="match status" value="1"/>
</dbReference>
<feature type="domain" description="HTH tetR-type" evidence="3">
    <location>
        <begin position="20"/>
        <end position="80"/>
    </location>
</feature>
<keyword evidence="1 2" id="KW-0238">DNA-binding</keyword>
<dbReference type="Pfam" id="PF08362">
    <property type="entry name" value="TetR_C_3"/>
    <property type="match status" value="1"/>
</dbReference>
<dbReference type="GO" id="GO:0003677">
    <property type="term" value="F:DNA binding"/>
    <property type="evidence" value="ECO:0007669"/>
    <property type="project" value="UniProtKB-UniRule"/>
</dbReference>
<organism evidence="4 5">
    <name type="scientific">Hyphomonas atlantica</name>
    <dbReference type="NCBI Taxonomy" id="1280948"/>
    <lineage>
        <taxon>Bacteria</taxon>
        <taxon>Pseudomonadati</taxon>
        <taxon>Pseudomonadota</taxon>
        <taxon>Alphaproteobacteria</taxon>
        <taxon>Hyphomonadales</taxon>
        <taxon>Hyphomonadaceae</taxon>
        <taxon>Hyphomonas</taxon>
    </lineage>
</organism>
<gene>
    <name evidence="4" type="ORF">HY36_15985</name>
</gene>
<dbReference type="PANTHER" id="PTHR30328">
    <property type="entry name" value="TRANSCRIPTIONAL REPRESSOR"/>
    <property type="match status" value="1"/>
</dbReference>
<feature type="DNA-binding region" description="H-T-H motif" evidence="2">
    <location>
        <begin position="43"/>
        <end position="62"/>
    </location>
</feature>
<dbReference type="eggNOG" id="COG1309">
    <property type="taxonomic scope" value="Bacteria"/>
</dbReference>
<sequence>MTNSKTATKTPQQPVQARAIETRARIIEVAMKTFAERGYDGANTRDIADEAGATHGAIRYHFGTKEELWKKTIETMFHQLRMHVYGEDGTELLNIKDPVKSMREFLSRYIRYSANNPDHARIMISESVRGGPRLEWMAENFIKPAHKILMKETQKQIKSGLLPDLPPVSMFYIIVSMCQMPFVLSKEIKLLHKLDLQKNPAIEQHIDAVMAVLVRNGS</sequence>
<dbReference type="RefSeq" id="WP_035550414.1">
    <property type="nucleotide sequence ID" value="NZ_AWFH01000010.1"/>
</dbReference>
<dbReference type="SUPFAM" id="SSF48498">
    <property type="entry name" value="Tetracyclin repressor-like, C-terminal domain"/>
    <property type="match status" value="1"/>
</dbReference>
<evidence type="ECO:0000256" key="2">
    <source>
        <dbReference type="PROSITE-ProRule" id="PRU00335"/>
    </source>
</evidence>
<dbReference type="InterPro" id="IPR013573">
    <property type="entry name" value="Tscrpt_reg_YcdC_C"/>
</dbReference>
<dbReference type="Pfam" id="PF00440">
    <property type="entry name" value="TetR_N"/>
    <property type="match status" value="1"/>
</dbReference>
<dbReference type="PATRIC" id="fig|1280948.3.peg.1425"/>
<dbReference type="InterPro" id="IPR050109">
    <property type="entry name" value="HTH-type_TetR-like_transc_reg"/>
</dbReference>
<dbReference type="Gene3D" id="1.10.10.60">
    <property type="entry name" value="Homeodomain-like"/>
    <property type="match status" value="1"/>
</dbReference>
<accession>A0A059E3Q7</accession>
<comment type="caution">
    <text evidence="4">The sequence shown here is derived from an EMBL/GenBank/DDBJ whole genome shotgun (WGS) entry which is preliminary data.</text>
</comment>
<dbReference type="GeneID" id="92500570"/>
<evidence type="ECO:0000313" key="5">
    <source>
        <dbReference type="Proteomes" id="UP000024547"/>
    </source>
</evidence>
<evidence type="ECO:0000256" key="1">
    <source>
        <dbReference type="ARBA" id="ARBA00023125"/>
    </source>
</evidence>
<dbReference type="InterPro" id="IPR001647">
    <property type="entry name" value="HTH_TetR"/>
</dbReference>
<dbReference type="AlphaFoldDB" id="A0A059E3Q7"/>
<dbReference type="GO" id="GO:0045892">
    <property type="term" value="P:negative regulation of DNA-templated transcription"/>
    <property type="evidence" value="ECO:0007669"/>
    <property type="project" value="InterPro"/>
</dbReference>
<dbReference type="Proteomes" id="UP000024547">
    <property type="component" value="Unassembled WGS sequence"/>
</dbReference>